<comment type="catalytic activity">
    <reaction evidence="11">
        <text>L-threonyl-[protein] + FAD = FMN-L-threonyl-[protein] + AMP + H(+)</text>
        <dbReference type="Rhea" id="RHEA:36847"/>
        <dbReference type="Rhea" id="RHEA-COMP:11060"/>
        <dbReference type="Rhea" id="RHEA-COMP:11061"/>
        <dbReference type="ChEBI" id="CHEBI:15378"/>
        <dbReference type="ChEBI" id="CHEBI:30013"/>
        <dbReference type="ChEBI" id="CHEBI:57692"/>
        <dbReference type="ChEBI" id="CHEBI:74257"/>
        <dbReference type="ChEBI" id="CHEBI:456215"/>
        <dbReference type="EC" id="2.7.1.180"/>
    </reaction>
</comment>
<name>A0A191ZJY2_9GAMM</name>
<evidence type="ECO:0000256" key="1">
    <source>
        <dbReference type="ARBA" id="ARBA00001946"/>
    </source>
</evidence>
<dbReference type="EMBL" id="CP016027">
    <property type="protein sequence ID" value="ANJ68143.1"/>
    <property type="molecule type" value="Genomic_DNA"/>
</dbReference>
<evidence type="ECO:0000256" key="2">
    <source>
        <dbReference type="ARBA" id="ARBA00008282"/>
    </source>
</evidence>
<dbReference type="InterPro" id="IPR024932">
    <property type="entry name" value="ApbE"/>
</dbReference>
<keyword evidence="6" id="KW-0808">Transferase</keyword>
<evidence type="ECO:0000256" key="3">
    <source>
        <dbReference type="ARBA" id="ARBA00011955"/>
    </source>
</evidence>
<dbReference type="GO" id="GO:0016740">
    <property type="term" value="F:transferase activity"/>
    <property type="evidence" value="ECO:0007669"/>
    <property type="project" value="UniProtKB-KW"/>
</dbReference>
<proteinExistence type="inferred from homology"/>
<dbReference type="PANTHER" id="PTHR30040">
    <property type="entry name" value="THIAMINE BIOSYNTHESIS LIPOPROTEIN APBE"/>
    <property type="match status" value="1"/>
</dbReference>
<evidence type="ECO:0000256" key="10">
    <source>
        <dbReference type="ARBA" id="ARBA00031306"/>
    </source>
</evidence>
<keyword evidence="5" id="KW-0285">Flavoprotein</keyword>
<dbReference type="Pfam" id="PF02424">
    <property type="entry name" value="ApbE"/>
    <property type="match status" value="1"/>
</dbReference>
<sequence>MRPLLGTFVEIQATGSQSIERIHQALDAAFSEIERVGRLMSVQSSTSDLGRLNRSRAAISIHPWTARVIRLALNLAVRSAHRFNPTVGGLLVDSGRYPAPETPYVRRGTADDILLSGCHIERRRPVLLTLDGIAKGWAVDRALARLRSSGLTAALVNAGGDWRCFGPPRPILRDTPSGRVHLGLLERGACATSSAGLDPDCFPAELVIDVPDRQKGTWTVIAPQAWLADALTKVAANTPPQEAAHSVRVLGGHLISEPNAARGA</sequence>
<organism evidence="12 13">
    <name type="scientific">Halothiobacillus diazotrophicus</name>
    <dbReference type="NCBI Taxonomy" id="1860122"/>
    <lineage>
        <taxon>Bacteria</taxon>
        <taxon>Pseudomonadati</taxon>
        <taxon>Pseudomonadota</taxon>
        <taxon>Gammaproteobacteria</taxon>
        <taxon>Chromatiales</taxon>
        <taxon>Halothiobacillaceae</taxon>
        <taxon>Halothiobacillus</taxon>
    </lineage>
</organism>
<evidence type="ECO:0000256" key="8">
    <source>
        <dbReference type="ARBA" id="ARBA00022827"/>
    </source>
</evidence>
<protein>
    <recommendedName>
        <fullName evidence="4">FAD:protein FMN transferase</fullName>
        <ecNumber evidence="3">2.7.1.180</ecNumber>
    </recommendedName>
    <alternativeName>
        <fullName evidence="10">Flavin transferase</fullName>
    </alternativeName>
</protein>
<dbReference type="GO" id="GO:0046872">
    <property type="term" value="F:metal ion binding"/>
    <property type="evidence" value="ECO:0007669"/>
    <property type="project" value="UniProtKB-KW"/>
</dbReference>
<keyword evidence="9" id="KW-0460">Magnesium</keyword>
<evidence type="ECO:0000256" key="7">
    <source>
        <dbReference type="ARBA" id="ARBA00022723"/>
    </source>
</evidence>
<accession>A0A191ZJY2</accession>
<evidence type="ECO:0000256" key="6">
    <source>
        <dbReference type="ARBA" id="ARBA00022679"/>
    </source>
</evidence>
<evidence type="ECO:0000313" key="12">
    <source>
        <dbReference type="EMBL" id="ANJ68143.1"/>
    </source>
</evidence>
<evidence type="ECO:0000313" key="13">
    <source>
        <dbReference type="Proteomes" id="UP000078596"/>
    </source>
</evidence>
<comment type="similarity">
    <text evidence="2">Belongs to the ApbE family.</text>
</comment>
<keyword evidence="7" id="KW-0479">Metal-binding</keyword>
<dbReference type="InterPro" id="IPR003374">
    <property type="entry name" value="ApbE-like_sf"/>
</dbReference>
<evidence type="ECO:0000256" key="4">
    <source>
        <dbReference type="ARBA" id="ARBA00016337"/>
    </source>
</evidence>
<dbReference type="KEGG" id="haz:A9404_12860"/>
<dbReference type="EC" id="2.7.1.180" evidence="3"/>
<dbReference type="PANTHER" id="PTHR30040:SF2">
    <property type="entry name" value="FAD:PROTEIN FMN TRANSFERASE"/>
    <property type="match status" value="1"/>
</dbReference>
<dbReference type="SUPFAM" id="SSF143631">
    <property type="entry name" value="ApbE-like"/>
    <property type="match status" value="1"/>
</dbReference>
<evidence type="ECO:0000256" key="5">
    <source>
        <dbReference type="ARBA" id="ARBA00022630"/>
    </source>
</evidence>
<dbReference type="STRING" id="1860122.A9404_12860"/>
<keyword evidence="8" id="KW-0274">FAD</keyword>
<evidence type="ECO:0000256" key="11">
    <source>
        <dbReference type="ARBA" id="ARBA00048540"/>
    </source>
</evidence>
<gene>
    <name evidence="12" type="ORF">A9404_12860</name>
</gene>
<keyword evidence="13" id="KW-1185">Reference proteome</keyword>
<comment type="cofactor">
    <cofactor evidence="1">
        <name>Mg(2+)</name>
        <dbReference type="ChEBI" id="CHEBI:18420"/>
    </cofactor>
</comment>
<reference evidence="12 13" key="1">
    <citation type="submission" date="2016-06" db="EMBL/GenBank/DDBJ databases">
        <title>Insight into the functional genes involving in sulfur oxidation in Pearl River water.</title>
        <authorList>
            <person name="Luo J."/>
            <person name="Tan X."/>
            <person name="Lin W."/>
        </authorList>
    </citation>
    <scope>NUCLEOTIDE SEQUENCE [LARGE SCALE GENOMIC DNA]</scope>
    <source>
        <strain evidence="12 13">LS2</strain>
    </source>
</reference>
<dbReference type="Gene3D" id="3.10.520.10">
    <property type="entry name" value="ApbE-like domains"/>
    <property type="match status" value="1"/>
</dbReference>
<evidence type="ECO:0000256" key="9">
    <source>
        <dbReference type="ARBA" id="ARBA00022842"/>
    </source>
</evidence>
<dbReference type="AlphaFoldDB" id="A0A191ZJY2"/>
<dbReference type="Proteomes" id="UP000078596">
    <property type="component" value="Chromosome"/>
</dbReference>